<dbReference type="KEGG" id="vas:GT360_07990"/>
<accession>A0A7Z2YF29</accession>
<organism evidence="2 3">
    <name type="scientific">Vibrio astriarenae</name>
    <dbReference type="NCBI Taxonomy" id="1481923"/>
    <lineage>
        <taxon>Bacteria</taxon>
        <taxon>Pseudomonadati</taxon>
        <taxon>Pseudomonadota</taxon>
        <taxon>Gammaproteobacteria</taxon>
        <taxon>Vibrionales</taxon>
        <taxon>Vibrionaceae</taxon>
        <taxon>Vibrio</taxon>
    </lineage>
</organism>
<gene>
    <name evidence="2" type="ORF">GT360_07990</name>
</gene>
<keyword evidence="1" id="KW-0472">Membrane</keyword>
<proteinExistence type="predicted"/>
<dbReference type="AlphaFoldDB" id="A0A7Z2YF29"/>
<keyword evidence="1" id="KW-1133">Transmembrane helix</keyword>
<feature type="transmembrane region" description="Helical" evidence="1">
    <location>
        <begin position="23"/>
        <end position="44"/>
    </location>
</feature>
<evidence type="ECO:0000256" key="1">
    <source>
        <dbReference type="SAM" id="Phobius"/>
    </source>
</evidence>
<name>A0A7Z2YF29_9VIBR</name>
<feature type="transmembrane region" description="Helical" evidence="1">
    <location>
        <begin position="95"/>
        <end position="114"/>
    </location>
</feature>
<sequence length="163" mass="17837">MTEQVLTPSEFPAATSTPLYKKVLVVAGMMTLMGGTLTGVMTYMNLGYSDSFFNSWMSAFVTTALVMMPIGVTLMTLITKLLGTLLPNIKESHRNIIVGLIMAVTMESIMAFTTTAKNLGFVDNPDFGNQWATSFFAALPVALTLMVTISMTIKPKIERYLRS</sequence>
<protein>
    <submittedName>
        <fullName evidence="2">DUF2798 domain-containing protein</fullName>
    </submittedName>
</protein>
<evidence type="ECO:0000313" key="2">
    <source>
        <dbReference type="EMBL" id="QIA64715.1"/>
    </source>
</evidence>
<feature type="transmembrane region" description="Helical" evidence="1">
    <location>
        <begin position="134"/>
        <end position="153"/>
    </location>
</feature>
<feature type="transmembrane region" description="Helical" evidence="1">
    <location>
        <begin position="56"/>
        <end position="83"/>
    </location>
</feature>
<evidence type="ECO:0000313" key="3">
    <source>
        <dbReference type="Proteomes" id="UP000464262"/>
    </source>
</evidence>
<keyword evidence="3" id="KW-1185">Reference proteome</keyword>
<dbReference type="Proteomes" id="UP000464262">
    <property type="component" value="Chromosome 1"/>
</dbReference>
<reference evidence="2 3" key="1">
    <citation type="submission" date="2020-01" db="EMBL/GenBank/DDBJ databases">
        <title>Whole genome and functional gene identification of agarase of Vibrio HN897.</title>
        <authorList>
            <person name="Liu Y."/>
            <person name="Zhao Z."/>
        </authorList>
    </citation>
    <scope>NUCLEOTIDE SEQUENCE [LARGE SCALE GENOMIC DNA]</scope>
    <source>
        <strain evidence="2 3">HN897</strain>
    </source>
</reference>
<dbReference type="Pfam" id="PF11391">
    <property type="entry name" value="DUF2798"/>
    <property type="match status" value="2"/>
</dbReference>
<keyword evidence="1" id="KW-0812">Transmembrane</keyword>
<dbReference type="InterPro" id="IPR021529">
    <property type="entry name" value="DUF2798"/>
</dbReference>
<dbReference type="EMBL" id="CP047475">
    <property type="protein sequence ID" value="QIA64715.1"/>
    <property type="molecule type" value="Genomic_DNA"/>
</dbReference>